<evidence type="ECO:0000256" key="8">
    <source>
        <dbReference type="SAM" id="SignalP"/>
    </source>
</evidence>
<comment type="caution">
    <text evidence="10">The sequence shown here is derived from an EMBL/GenBank/DDBJ whole genome shotgun (WGS) entry which is preliminary data.</text>
</comment>
<dbReference type="PANTHER" id="PTHR31247">
    <property type="entry name" value="TRANSMEMBRANE PROTEIN 198 FAMILY MEMBER"/>
    <property type="match status" value="1"/>
</dbReference>
<reference evidence="10" key="1">
    <citation type="submission" date="2022-07" db="EMBL/GenBank/DDBJ databases">
        <title>Phylogenomic reconstructions and comparative analyses of Kickxellomycotina fungi.</title>
        <authorList>
            <person name="Reynolds N.K."/>
            <person name="Stajich J.E."/>
            <person name="Barry K."/>
            <person name="Grigoriev I.V."/>
            <person name="Crous P."/>
            <person name="Smith M.E."/>
        </authorList>
    </citation>
    <scope>NUCLEOTIDE SEQUENCE</scope>
    <source>
        <strain evidence="10">NBRC 105413</strain>
    </source>
</reference>
<evidence type="ECO:0000256" key="5">
    <source>
        <dbReference type="ARBA" id="ARBA00023136"/>
    </source>
</evidence>
<dbReference type="PANTHER" id="PTHR31247:SF5">
    <property type="entry name" value="DUF4203 DOMAIN-CONTAINING PROTEIN"/>
    <property type="match status" value="1"/>
</dbReference>
<keyword evidence="4 7" id="KW-1133">Transmembrane helix</keyword>
<feature type="transmembrane region" description="Helical" evidence="7">
    <location>
        <begin position="166"/>
        <end position="185"/>
    </location>
</feature>
<feature type="transmembrane region" description="Helical" evidence="7">
    <location>
        <begin position="112"/>
        <end position="132"/>
    </location>
</feature>
<keyword evidence="3 7" id="KW-0812">Transmembrane</keyword>
<evidence type="ECO:0000259" key="9">
    <source>
        <dbReference type="Pfam" id="PF13886"/>
    </source>
</evidence>
<evidence type="ECO:0000256" key="3">
    <source>
        <dbReference type="ARBA" id="ARBA00022692"/>
    </source>
</evidence>
<feature type="transmembrane region" description="Helical" evidence="7">
    <location>
        <begin position="137"/>
        <end position="154"/>
    </location>
</feature>
<feature type="domain" description="TM7S3/TM198-like" evidence="9">
    <location>
        <begin position="59"/>
        <end position="254"/>
    </location>
</feature>
<protein>
    <recommendedName>
        <fullName evidence="6">Transmembrane protein 198</fullName>
    </recommendedName>
</protein>
<dbReference type="GO" id="GO:0005886">
    <property type="term" value="C:plasma membrane"/>
    <property type="evidence" value="ECO:0007669"/>
    <property type="project" value="TreeGrafter"/>
</dbReference>
<evidence type="ECO:0000256" key="2">
    <source>
        <dbReference type="ARBA" id="ARBA00006244"/>
    </source>
</evidence>
<evidence type="ECO:0000256" key="1">
    <source>
        <dbReference type="ARBA" id="ARBA00004141"/>
    </source>
</evidence>
<proteinExistence type="inferred from homology"/>
<evidence type="ECO:0000313" key="11">
    <source>
        <dbReference type="Proteomes" id="UP001145021"/>
    </source>
</evidence>
<evidence type="ECO:0000256" key="6">
    <source>
        <dbReference type="ARBA" id="ARBA00049737"/>
    </source>
</evidence>
<dbReference type="InterPro" id="IPR040236">
    <property type="entry name" value="TMEM198"/>
</dbReference>
<accession>A0A9W7XLM9</accession>
<feature type="transmembrane region" description="Helical" evidence="7">
    <location>
        <begin position="236"/>
        <end position="257"/>
    </location>
</feature>
<keyword evidence="11" id="KW-1185">Reference proteome</keyword>
<dbReference type="InterPro" id="IPR025256">
    <property type="entry name" value="TM7S3/TM198-like_dom"/>
</dbReference>
<dbReference type="Proteomes" id="UP001145021">
    <property type="component" value="Unassembled WGS sequence"/>
</dbReference>
<feature type="transmembrane region" description="Helical" evidence="7">
    <location>
        <begin position="79"/>
        <end position="100"/>
    </location>
</feature>
<evidence type="ECO:0000256" key="7">
    <source>
        <dbReference type="SAM" id="Phobius"/>
    </source>
</evidence>
<feature type="transmembrane region" description="Helical" evidence="7">
    <location>
        <begin position="49"/>
        <end position="72"/>
    </location>
</feature>
<dbReference type="Pfam" id="PF13886">
    <property type="entry name" value="TM7S3_TM198"/>
    <property type="match status" value="1"/>
</dbReference>
<evidence type="ECO:0000313" key="10">
    <source>
        <dbReference type="EMBL" id="KAJ1645237.1"/>
    </source>
</evidence>
<feature type="transmembrane region" description="Helical" evidence="7">
    <location>
        <begin position="197"/>
        <end position="216"/>
    </location>
</feature>
<feature type="chain" id="PRO_5040724237" description="Transmembrane protein 198" evidence="8">
    <location>
        <begin position="31"/>
        <end position="271"/>
    </location>
</feature>
<evidence type="ECO:0000256" key="4">
    <source>
        <dbReference type="ARBA" id="ARBA00022989"/>
    </source>
</evidence>
<comment type="subcellular location">
    <subcellularLocation>
        <location evidence="1">Membrane</location>
        <topology evidence="1">Multi-pass membrane protein</topology>
    </subcellularLocation>
</comment>
<feature type="signal peptide" evidence="8">
    <location>
        <begin position="1"/>
        <end position="30"/>
    </location>
</feature>
<keyword evidence="5 7" id="KW-0472">Membrane</keyword>
<dbReference type="AlphaFoldDB" id="A0A9W7XLM9"/>
<comment type="similarity">
    <text evidence="2">Belongs to the TMEM198 family.</text>
</comment>
<dbReference type="EMBL" id="JANBOH010000117">
    <property type="protein sequence ID" value="KAJ1645237.1"/>
    <property type="molecule type" value="Genomic_DNA"/>
</dbReference>
<name>A0A9W7XLM9_9FUNG</name>
<sequence>MFSNISIARKSARPTLLAALLMLFLGAVAADTVESVTTSDGGLSLNSNGGIVAGGIIAGIALIIIGFFFNYFGFKLAKVLVFLAGFCVVGGLVLYAEYKIRTPREDEKGRQVWYLAIAAVFGLIGGGLSLFLFNVGIALVGALGGFALASWILAMKSGGVIHSDVGRILFIVAMIIIGMLAALFLKNPAIIVLSSIWGSYALFVGIDCFARTGFQYTALSFLNTPGAVYETSPKVYAMIACMAVSAILGIVFQFMLLRRSKGRTGKYGVLP</sequence>
<organism evidence="10 11">
    <name type="scientific">Coemansia asiatica</name>
    <dbReference type="NCBI Taxonomy" id="1052880"/>
    <lineage>
        <taxon>Eukaryota</taxon>
        <taxon>Fungi</taxon>
        <taxon>Fungi incertae sedis</taxon>
        <taxon>Zoopagomycota</taxon>
        <taxon>Kickxellomycotina</taxon>
        <taxon>Kickxellomycetes</taxon>
        <taxon>Kickxellales</taxon>
        <taxon>Kickxellaceae</taxon>
        <taxon>Coemansia</taxon>
    </lineage>
</organism>
<keyword evidence="8" id="KW-0732">Signal</keyword>
<gene>
    <name evidence="10" type="ORF">LPJ64_003170</name>
</gene>